<keyword evidence="3" id="KW-1185">Reference proteome</keyword>
<feature type="compositionally biased region" description="Basic and acidic residues" evidence="1">
    <location>
        <begin position="109"/>
        <end position="122"/>
    </location>
</feature>
<reference evidence="2 3" key="1">
    <citation type="submission" date="2018-11" db="EMBL/GenBank/DDBJ databases">
        <title>Rhodococcus spongicola sp. nov. and Rhodococcus xishaensis sp. nov. from marine sponges.</title>
        <authorList>
            <person name="Li L."/>
            <person name="Lin H.W."/>
        </authorList>
    </citation>
    <scope>NUCLEOTIDE SEQUENCE [LARGE SCALE GENOMIC DNA]</scope>
    <source>
        <strain evidence="2 3">LHW50502</strain>
    </source>
</reference>
<sequence>MGPHRPGSRGRRLGKLIGLLRLIAEKADLVEADLDRYYQRDIRDLWRCDDEGRPLLTLRQVWVRIRHLPSDSALAIADNGGTVPWSITDHLLADTWLVIAQANSAKGKAPRDHPRREQEAQKRNATRTVRRRGALERAKARNARRLAGRTQN</sequence>
<dbReference type="OrthoDB" id="4570395at2"/>
<evidence type="ECO:0000256" key="1">
    <source>
        <dbReference type="SAM" id="MobiDB-lite"/>
    </source>
</evidence>
<comment type="caution">
    <text evidence="2">The sequence shown here is derived from an EMBL/GenBank/DDBJ whole genome shotgun (WGS) entry which is preliminary data.</text>
</comment>
<proteinExistence type="predicted"/>
<dbReference type="Proteomes" id="UP000284333">
    <property type="component" value="Unassembled WGS sequence"/>
</dbReference>
<evidence type="ECO:0000313" key="2">
    <source>
        <dbReference type="EMBL" id="RVW06223.1"/>
    </source>
</evidence>
<dbReference type="AlphaFoldDB" id="A0A438B5F5"/>
<dbReference type="EMBL" id="RKLN01000001">
    <property type="protein sequence ID" value="RVW06223.1"/>
    <property type="molecule type" value="Genomic_DNA"/>
</dbReference>
<evidence type="ECO:0000313" key="3">
    <source>
        <dbReference type="Proteomes" id="UP000284333"/>
    </source>
</evidence>
<protein>
    <submittedName>
        <fullName evidence="2">Uncharacterized protein</fullName>
    </submittedName>
</protein>
<feature type="region of interest" description="Disordered" evidence="1">
    <location>
        <begin position="104"/>
        <end position="152"/>
    </location>
</feature>
<gene>
    <name evidence="2" type="ORF">EF834_01850</name>
</gene>
<name>A0A438B5F5_9NOCA</name>
<dbReference type="RefSeq" id="WP_127945148.1">
    <property type="nucleotide sequence ID" value="NZ_RKLN01000001.1"/>
</dbReference>
<accession>A0A438B5F5</accession>
<feature type="compositionally biased region" description="Basic residues" evidence="1">
    <location>
        <begin position="140"/>
        <end position="152"/>
    </location>
</feature>
<organism evidence="2 3">
    <name type="scientific">Rhodococcus spongiicola</name>
    <dbReference type="NCBI Taxonomy" id="2487352"/>
    <lineage>
        <taxon>Bacteria</taxon>
        <taxon>Bacillati</taxon>
        <taxon>Actinomycetota</taxon>
        <taxon>Actinomycetes</taxon>
        <taxon>Mycobacteriales</taxon>
        <taxon>Nocardiaceae</taxon>
        <taxon>Rhodococcus</taxon>
    </lineage>
</organism>